<proteinExistence type="inferred from homology"/>
<comment type="caution">
    <text evidence="3">The sequence shown here is derived from an EMBL/GenBank/DDBJ whole genome shotgun (WGS) entry which is preliminary data.</text>
</comment>
<dbReference type="InterPro" id="IPR000801">
    <property type="entry name" value="Esterase-like"/>
</dbReference>
<dbReference type="OrthoDB" id="9784036at2"/>
<protein>
    <submittedName>
        <fullName evidence="3">Alpha/beta hydrolase</fullName>
    </submittedName>
</protein>
<comment type="similarity">
    <text evidence="1">Belongs to the esterase D family.</text>
</comment>
<dbReference type="EMBL" id="VIKS01000013">
    <property type="protein sequence ID" value="TQV85084.1"/>
    <property type="molecule type" value="Genomic_DNA"/>
</dbReference>
<name>A0A545U6M1_9GAMM</name>
<keyword evidence="2 3" id="KW-0378">Hydrolase</keyword>
<dbReference type="Proteomes" id="UP000315439">
    <property type="component" value="Unassembled WGS sequence"/>
</dbReference>
<dbReference type="PANTHER" id="PTHR40841">
    <property type="entry name" value="SIDEROPHORE TRIACETYLFUSARININE C ESTERASE"/>
    <property type="match status" value="1"/>
</dbReference>
<dbReference type="Pfam" id="PF00756">
    <property type="entry name" value="Esterase"/>
    <property type="match status" value="1"/>
</dbReference>
<dbReference type="SUPFAM" id="SSF48452">
    <property type="entry name" value="TPR-like"/>
    <property type="match status" value="1"/>
</dbReference>
<sequence>MWSSFNFSHCSSLINTYLFRVILFSILFLSSTLSAQEVKKDSISIGERITINSKLLNESRTLLISTPDNFDKSKPYHVIYLFDAEYLFTSTVGIVTSLINARKIPPSIIVGIESTNRARDFIPPIEGEPQNNHQSWIKKKFPQFGGTENFTAFLQSELFPFVEKNYPVKPNRTMIGYSNSGVFGLHTLVSSPSTFTNYLLISPAAWWGENEIDEKLTYFSESHESYSGNLFLTVAGEGRGMYSNSLRIAAQLEAKAPQSLHWVFKQFENETHQSTIYPSIYQGLTNLFEDINFKISDELGKYASVSDIENYYAQLSKRYEYDITIPEIVFSDLADAQFLHHKNSLAIDTLKQWVSTYPASSFAYTSLARGYMFTEKFTLAKLNFENAIKIVTKKEIKDPSVMDYLKDSVEEAQNKINHE</sequence>
<evidence type="ECO:0000256" key="2">
    <source>
        <dbReference type="ARBA" id="ARBA00022801"/>
    </source>
</evidence>
<dbReference type="GO" id="GO:0016788">
    <property type="term" value="F:hydrolase activity, acting on ester bonds"/>
    <property type="evidence" value="ECO:0007669"/>
    <property type="project" value="TreeGrafter"/>
</dbReference>
<dbReference type="Gene3D" id="3.40.50.1820">
    <property type="entry name" value="alpha/beta hydrolase"/>
    <property type="match status" value="1"/>
</dbReference>
<accession>A0A545U6M1</accession>
<dbReference type="SUPFAM" id="SSF53474">
    <property type="entry name" value="alpha/beta-Hydrolases"/>
    <property type="match status" value="1"/>
</dbReference>
<gene>
    <name evidence="3" type="ORF">FLL46_22100</name>
</gene>
<reference evidence="3 4" key="1">
    <citation type="submission" date="2019-07" db="EMBL/GenBank/DDBJ databases">
        <title>Draft genome for Aliikangiella sp. M105.</title>
        <authorList>
            <person name="Wang G."/>
        </authorList>
    </citation>
    <scope>NUCLEOTIDE SEQUENCE [LARGE SCALE GENOMIC DNA]</scope>
    <source>
        <strain evidence="3 4">M105</strain>
    </source>
</reference>
<dbReference type="InterPro" id="IPR011990">
    <property type="entry name" value="TPR-like_helical_dom_sf"/>
</dbReference>
<dbReference type="InterPro" id="IPR029058">
    <property type="entry name" value="AB_hydrolase_fold"/>
</dbReference>
<organism evidence="3 4">
    <name type="scientific">Aliikangiella coralliicola</name>
    <dbReference type="NCBI Taxonomy" id="2592383"/>
    <lineage>
        <taxon>Bacteria</taxon>
        <taxon>Pseudomonadati</taxon>
        <taxon>Pseudomonadota</taxon>
        <taxon>Gammaproteobacteria</taxon>
        <taxon>Oceanospirillales</taxon>
        <taxon>Pleioneaceae</taxon>
        <taxon>Aliikangiella</taxon>
    </lineage>
</organism>
<evidence type="ECO:0000313" key="4">
    <source>
        <dbReference type="Proteomes" id="UP000315439"/>
    </source>
</evidence>
<keyword evidence="4" id="KW-1185">Reference proteome</keyword>
<evidence type="ECO:0000313" key="3">
    <source>
        <dbReference type="EMBL" id="TQV85084.1"/>
    </source>
</evidence>
<dbReference type="InterPro" id="IPR052558">
    <property type="entry name" value="Siderophore_Hydrolase_D"/>
</dbReference>
<evidence type="ECO:0000256" key="1">
    <source>
        <dbReference type="ARBA" id="ARBA00005622"/>
    </source>
</evidence>
<dbReference type="PANTHER" id="PTHR40841:SF2">
    <property type="entry name" value="SIDEROPHORE-DEGRADING ESTERASE (EUROFUNG)"/>
    <property type="match status" value="1"/>
</dbReference>
<dbReference type="AlphaFoldDB" id="A0A545U6M1"/>